<keyword evidence="4" id="KW-0812">Transmembrane</keyword>
<feature type="transmembrane region" description="Helical" evidence="4">
    <location>
        <begin position="12"/>
        <end position="34"/>
    </location>
</feature>
<gene>
    <name evidence="6" type="ORF">SAMN06296036_11619</name>
</gene>
<sequence>MLSAASLQQKITWTIIGVAFVSLLVSPISVLLVANQMDGIRDNESKREYRSILNDSIRNYKDRITASIGAWMTEKSSVDLSEDIGRWRDSLLGFGNTLSSLYSTQEIVAFDSDGKQVDYYRISDEQNQLYPNLRNIAQELVVRTIKNEQNFFQFAVVDRKLVSIFSRPVMDEDEMLSHVAIFVSRSDKIFESFQKTVSYKAFIELEGGHLVGDVPDFIGPQETPDDSQIFHVDGGSSESSAEEEQAAGGQDLVFEIKKQPCGDIFGVPCSILVAKDVTEATSASNTFYSIFSIMGLIAIVAFGLASRRLGQSLSRPIKETIVEISKVSDTVVEVARSVQGSSKVMSEISDRLQSVVQETSSASEEIGSMMKNTKSHSEKSRQEIDIAENMIQGGSEDIRKVLDSVEEIKQSNQSLRDVLTLVKRISKETKVIDEIVFKTQLLSVNASIEASQAGQAGKGFEVVASEISSLANLSGEASEKIRDSVEQGVHEIEDLVSLTLEKVKRGQESSQSSAQSFGMIKETLAELMKSFMMIMDASEEQKIGLELITKSVQDLHMQTNKNLQGAHELTDSTEKLNQATEDLGDNIRRLKTFVDGKAAA</sequence>
<dbReference type="STRING" id="1513793.SAMN06296036_11619"/>
<dbReference type="SUPFAM" id="SSF58104">
    <property type="entry name" value="Methyl-accepting chemotaxis protein (MCP) signaling domain"/>
    <property type="match status" value="1"/>
</dbReference>
<evidence type="ECO:0000256" key="2">
    <source>
        <dbReference type="ARBA" id="ARBA00029447"/>
    </source>
</evidence>
<dbReference type="Proteomes" id="UP000192907">
    <property type="component" value="Unassembled WGS sequence"/>
</dbReference>
<keyword evidence="3" id="KW-0807">Transducer</keyword>
<evidence type="ECO:0000256" key="4">
    <source>
        <dbReference type="SAM" id="Phobius"/>
    </source>
</evidence>
<proteinExistence type="inferred from homology"/>
<dbReference type="Pfam" id="PF00015">
    <property type="entry name" value="MCPsignal"/>
    <property type="match status" value="1"/>
</dbReference>
<dbReference type="PANTHER" id="PTHR43531:SF11">
    <property type="entry name" value="METHYL-ACCEPTING CHEMOTAXIS PROTEIN 3"/>
    <property type="match status" value="1"/>
</dbReference>
<keyword evidence="4" id="KW-0472">Membrane</keyword>
<dbReference type="GO" id="GO:0004888">
    <property type="term" value="F:transmembrane signaling receptor activity"/>
    <property type="evidence" value="ECO:0007669"/>
    <property type="project" value="TreeGrafter"/>
</dbReference>
<dbReference type="EMBL" id="FWZT01000016">
    <property type="protein sequence ID" value="SMF51811.1"/>
    <property type="molecule type" value="Genomic_DNA"/>
</dbReference>
<dbReference type="GO" id="GO:0006935">
    <property type="term" value="P:chemotaxis"/>
    <property type="evidence" value="ECO:0007669"/>
    <property type="project" value="UniProtKB-KW"/>
</dbReference>
<feature type="domain" description="Methyl-accepting transducer" evidence="5">
    <location>
        <begin position="327"/>
        <end position="577"/>
    </location>
</feature>
<name>A0A1Y6CF34_9BACT</name>
<dbReference type="SMART" id="SM00283">
    <property type="entry name" value="MA"/>
    <property type="match status" value="1"/>
</dbReference>
<evidence type="ECO:0000313" key="7">
    <source>
        <dbReference type="Proteomes" id="UP000192907"/>
    </source>
</evidence>
<feature type="transmembrane region" description="Helical" evidence="4">
    <location>
        <begin position="287"/>
        <end position="305"/>
    </location>
</feature>
<evidence type="ECO:0000256" key="3">
    <source>
        <dbReference type="PROSITE-ProRule" id="PRU00284"/>
    </source>
</evidence>
<keyword evidence="1" id="KW-0145">Chemotaxis</keyword>
<dbReference type="InterPro" id="IPR051310">
    <property type="entry name" value="MCP_chemotaxis"/>
</dbReference>
<dbReference type="Gene3D" id="1.10.287.950">
    <property type="entry name" value="Methyl-accepting chemotaxis protein"/>
    <property type="match status" value="1"/>
</dbReference>
<comment type="similarity">
    <text evidence="2">Belongs to the methyl-accepting chemotaxis (MCP) protein family.</text>
</comment>
<organism evidence="6 7">
    <name type="scientific">Pseudobacteriovorax antillogorgiicola</name>
    <dbReference type="NCBI Taxonomy" id="1513793"/>
    <lineage>
        <taxon>Bacteria</taxon>
        <taxon>Pseudomonadati</taxon>
        <taxon>Bdellovibrionota</taxon>
        <taxon>Oligoflexia</taxon>
        <taxon>Oligoflexales</taxon>
        <taxon>Pseudobacteriovoracaceae</taxon>
        <taxon>Pseudobacteriovorax</taxon>
    </lineage>
</organism>
<dbReference type="GO" id="GO:0007165">
    <property type="term" value="P:signal transduction"/>
    <property type="evidence" value="ECO:0007669"/>
    <property type="project" value="UniProtKB-KW"/>
</dbReference>
<dbReference type="RefSeq" id="WP_132321875.1">
    <property type="nucleotide sequence ID" value="NZ_FWZT01000016.1"/>
</dbReference>
<reference evidence="7" key="1">
    <citation type="submission" date="2017-04" db="EMBL/GenBank/DDBJ databases">
        <authorList>
            <person name="Varghese N."/>
            <person name="Submissions S."/>
        </authorList>
    </citation>
    <scope>NUCLEOTIDE SEQUENCE [LARGE SCALE GENOMIC DNA]</scope>
    <source>
        <strain evidence="7">RKEM611</strain>
    </source>
</reference>
<dbReference type="GO" id="GO:0005886">
    <property type="term" value="C:plasma membrane"/>
    <property type="evidence" value="ECO:0007669"/>
    <property type="project" value="TreeGrafter"/>
</dbReference>
<dbReference type="OrthoDB" id="8724574at2"/>
<dbReference type="PROSITE" id="PS50111">
    <property type="entry name" value="CHEMOTAXIS_TRANSDUC_2"/>
    <property type="match status" value="1"/>
</dbReference>
<protein>
    <submittedName>
        <fullName evidence="6">Methyl-accepting chemotaxis protein (MCP) signalling domain-containing protein</fullName>
    </submittedName>
</protein>
<dbReference type="AlphaFoldDB" id="A0A1Y6CF34"/>
<dbReference type="PANTHER" id="PTHR43531">
    <property type="entry name" value="PROTEIN ICFG"/>
    <property type="match status" value="1"/>
</dbReference>
<evidence type="ECO:0000313" key="6">
    <source>
        <dbReference type="EMBL" id="SMF51811.1"/>
    </source>
</evidence>
<evidence type="ECO:0000256" key="1">
    <source>
        <dbReference type="ARBA" id="ARBA00022500"/>
    </source>
</evidence>
<dbReference type="InterPro" id="IPR004089">
    <property type="entry name" value="MCPsignal_dom"/>
</dbReference>
<accession>A0A1Y6CF34</accession>
<keyword evidence="4" id="KW-1133">Transmembrane helix</keyword>
<evidence type="ECO:0000259" key="5">
    <source>
        <dbReference type="PROSITE" id="PS50111"/>
    </source>
</evidence>
<keyword evidence="7" id="KW-1185">Reference proteome</keyword>